<sequence>MCVELRDIWEPVEVRGWHPVRILGWMVLPGSVGGAGRGASLAAHTLLRYMDTEACTGGRGPPGRGGRGCRGMGRPGVPRGGAWAGPSLAGGDARYSGSSADEEHREGLPHPACPTPPTPHPPGLDTLAACRLS</sequence>
<reference evidence="2" key="1">
    <citation type="submission" date="2023-10" db="EMBL/GenBank/DDBJ databases">
        <title>Genome assemblies of two species of porcelain crab, Petrolisthes cinctipes and Petrolisthes manimaculis (Anomura: Porcellanidae).</title>
        <authorList>
            <person name="Angst P."/>
        </authorList>
    </citation>
    <scope>NUCLEOTIDE SEQUENCE</scope>
    <source>
        <strain evidence="2">PB745_01</strain>
        <tissue evidence="2">Gill</tissue>
    </source>
</reference>
<accession>A0AAE1FIR8</accession>
<feature type="compositionally biased region" description="Pro residues" evidence="1">
    <location>
        <begin position="111"/>
        <end position="122"/>
    </location>
</feature>
<keyword evidence="3" id="KW-1185">Reference proteome</keyword>
<proteinExistence type="predicted"/>
<gene>
    <name evidence="2" type="ORF">Pcinc_020605</name>
</gene>
<evidence type="ECO:0000313" key="2">
    <source>
        <dbReference type="EMBL" id="KAK3874441.1"/>
    </source>
</evidence>
<protein>
    <submittedName>
        <fullName evidence="2">Uncharacterized protein</fullName>
    </submittedName>
</protein>
<dbReference type="EMBL" id="JAWQEG010002102">
    <property type="protein sequence ID" value="KAK3874441.1"/>
    <property type="molecule type" value="Genomic_DNA"/>
</dbReference>
<feature type="region of interest" description="Disordered" evidence="1">
    <location>
        <begin position="56"/>
        <end position="125"/>
    </location>
</feature>
<dbReference type="Proteomes" id="UP001286313">
    <property type="component" value="Unassembled WGS sequence"/>
</dbReference>
<name>A0AAE1FIR8_PETCI</name>
<feature type="compositionally biased region" description="Gly residues" evidence="1">
    <location>
        <begin position="57"/>
        <end position="83"/>
    </location>
</feature>
<organism evidence="2 3">
    <name type="scientific">Petrolisthes cinctipes</name>
    <name type="common">Flat porcelain crab</name>
    <dbReference type="NCBI Taxonomy" id="88211"/>
    <lineage>
        <taxon>Eukaryota</taxon>
        <taxon>Metazoa</taxon>
        <taxon>Ecdysozoa</taxon>
        <taxon>Arthropoda</taxon>
        <taxon>Crustacea</taxon>
        <taxon>Multicrustacea</taxon>
        <taxon>Malacostraca</taxon>
        <taxon>Eumalacostraca</taxon>
        <taxon>Eucarida</taxon>
        <taxon>Decapoda</taxon>
        <taxon>Pleocyemata</taxon>
        <taxon>Anomura</taxon>
        <taxon>Galatheoidea</taxon>
        <taxon>Porcellanidae</taxon>
        <taxon>Petrolisthes</taxon>
    </lineage>
</organism>
<dbReference type="AlphaFoldDB" id="A0AAE1FIR8"/>
<comment type="caution">
    <text evidence="2">The sequence shown here is derived from an EMBL/GenBank/DDBJ whole genome shotgun (WGS) entry which is preliminary data.</text>
</comment>
<evidence type="ECO:0000313" key="3">
    <source>
        <dbReference type="Proteomes" id="UP001286313"/>
    </source>
</evidence>
<evidence type="ECO:0000256" key="1">
    <source>
        <dbReference type="SAM" id="MobiDB-lite"/>
    </source>
</evidence>